<keyword evidence="2" id="KW-1185">Reference proteome</keyword>
<evidence type="ECO:0000313" key="2">
    <source>
        <dbReference type="Proteomes" id="UP000288947"/>
    </source>
</evidence>
<name>A0ABX5QRU6_9BACT</name>
<organism evidence="1 2">
    <name type="scientific">Fervidobacterium changbaicum</name>
    <dbReference type="NCBI Taxonomy" id="310769"/>
    <lineage>
        <taxon>Bacteria</taxon>
        <taxon>Thermotogati</taxon>
        <taxon>Thermotogota</taxon>
        <taxon>Thermotogae</taxon>
        <taxon>Thermotogales</taxon>
        <taxon>Fervidobacteriaceae</taxon>
        <taxon>Fervidobacterium</taxon>
    </lineage>
</organism>
<proteinExistence type="predicted"/>
<reference evidence="1 2" key="1">
    <citation type="submission" date="2018-01" db="EMBL/GenBank/DDBJ databases">
        <title>The whole genome sequencing and assembly of Fervidobacterium changbaicum CBS-1 strain.</title>
        <authorList>
            <person name="Kim J.-Y."/>
            <person name="Park M.-K."/>
            <person name="Yi H."/>
            <person name="Bahn Y.-S."/>
            <person name="Kim J.F."/>
            <person name="Lee D.-W."/>
        </authorList>
    </citation>
    <scope>NUCLEOTIDE SEQUENCE [LARGE SCALE GENOMIC DNA]</scope>
    <source>
        <strain evidence="1 2">CBS-1</strain>
    </source>
</reference>
<evidence type="ECO:0000313" key="1">
    <source>
        <dbReference type="EMBL" id="QAV33181.1"/>
    </source>
</evidence>
<accession>A0ABX5QRU6</accession>
<dbReference type="EMBL" id="CP026721">
    <property type="protein sequence ID" value="QAV33181.1"/>
    <property type="molecule type" value="Genomic_DNA"/>
</dbReference>
<dbReference type="Proteomes" id="UP000288947">
    <property type="component" value="Chromosome"/>
</dbReference>
<dbReference type="RefSeq" id="WP_090223085.1">
    <property type="nucleotide sequence ID" value="NZ_CP026721.1"/>
</dbReference>
<gene>
    <name evidence="1" type="ORF">CBS1_05200</name>
</gene>
<protein>
    <submittedName>
        <fullName evidence="1">Uncharacterized protein</fullName>
    </submittedName>
</protein>
<sequence>MKKLEKYNFKSQLVIFHDIKRTAASFLNKPDLYKSKEGERTTRPGVVQIDGYRYLVAFLSTKGYSKLRFKIFECCPLVSGFFIAKDSYFMRFGDKYIFDIPSTIIEKWRGQKKIEFVASCTIDLGNWSEENDCFDKK</sequence>